<proteinExistence type="predicted"/>
<keyword evidence="1" id="KW-0812">Transmembrane</keyword>
<accession>A0A9W6XLT3</accession>
<dbReference type="OrthoDB" id="127217at2759"/>
<dbReference type="EMBL" id="BSXT01001304">
    <property type="protein sequence ID" value="GMF41082.1"/>
    <property type="molecule type" value="Genomic_DNA"/>
</dbReference>
<evidence type="ECO:0000313" key="2">
    <source>
        <dbReference type="EMBL" id="GMF41082.1"/>
    </source>
</evidence>
<organism evidence="2 3">
    <name type="scientific">Phytophthora fragariaefolia</name>
    <dbReference type="NCBI Taxonomy" id="1490495"/>
    <lineage>
        <taxon>Eukaryota</taxon>
        <taxon>Sar</taxon>
        <taxon>Stramenopiles</taxon>
        <taxon>Oomycota</taxon>
        <taxon>Peronosporomycetes</taxon>
        <taxon>Peronosporales</taxon>
        <taxon>Peronosporaceae</taxon>
        <taxon>Phytophthora</taxon>
    </lineage>
</organism>
<dbReference type="Proteomes" id="UP001165121">
    <property type="component" value="Unassembled WGS sequence"/>
</dbReference>
<dbReference type="AlphaFoldDB" id="A0A9W6XLT3"/>
<reference evidence="2" key="1">
    <citation type="submission" date="2023-04" db="EMBL/GenBank/DDBJ databases">
        <title>Phytophthora fragariaefolia NBRC 109709.</title>
        <authorList>
            <person name="Ichikawa N."/>
            <person name="Sato H."/>
            <person name="Tonouchi N."/>
        </authorList>
    </citation>
    <scope>NUCLEOTIDE SEQUENCE</scope>
    <source>
        <strain evidence="2">NBRC 109709</strain>
    </source>
</reference>
<sequence length="150" mass="15896">MVRSRQERTTDVQYVRRTTTCGMKGGFLVPRILPRSFFPQESIPQSAPTPTKEMLRISFFLLAALTATSMVYSAPTGVIDDTVDAVEDAYDTTASWVDGAADTVGDTAEDAYDSVASRTGSIIDDVSSAHTLAVASTAILAAIGLVGTIL</sequence>
<name>A0A9W6XLT3_9STRA</name>
<keyword evidence="1" id="KW-1133">Transmembrane helix</keyword>
<keyword evidence="3" id="KW-1185">Reference proteome</keyword>
<feature type="transmembrane region" description="Helical" evidence="1">
    <location>
        <begin position="54"/>
        <end position="74"/>
    </location>
</feature>
<gene>
    <name evidence="2" type="ORF">Pfra01_001285600</name>
</gene>
<comment type="caution">
    <text evidence="2">The sequence shown here is derived from an EMBL/GenBank/DDBJ whole genome shotgun (WGS) entry which is preliminary data.</text>
</comment>
<feature type="transmembrane region" description="Helical" evidence="1">
    <location>
        <begin position="129"/>
        <end position="149"/>
    </location>
</feature>
<keyword evidence="1" id="KW-0472">Membrane</keyword>
<protein>
    <submittedName>
        <fullName evidence="2">Unnamed protein product</fullName>
    </submittedName>
</protein>
<evidence type="ECO:0000256" key="1">
    <source>
        <dbReference type="SAM" id="Phobius"/>
    </source>
</evidence>
<evidence type="ECO:0000313" key="3">
    <source>
        <dbReference type="Proteomes" id="UP001165121"/>
    </source>
</evidence>